<reference evidence="1 2" key="1">
    <citation type="journal article" date="2018" name="Vet. Microbiol.">
        <title>Clonal diversity and geographic distribution of methicillin-resistant Staphylococcus pseudintermedius from Australian animals: Discovery of novel sequence types.</title>
        <authorList>
            <person name="Worthing K.A."/>
            <person name="Abraham S."/>
            <person name="Coombs G.W."/>
            <person name="Pang S."/>
            <person name="Saputra S."/>
            <person name="Jordan D."/>
            <person name="Trott D.J."/>
            <person name="Norris J.M."/>
        </authorList>
    </citation>
    <scope>NUCLEOTIDE SEQUENCE [LARGE SCALE GENOMIC DNA]</scope>
    <source>
        <strain evidence="1 2">ST71 3</strain>
    </source>
</reference>
<accession>A0A317Z3E8</accession>
<dbReference type="Proteomes" id="UP000246351">
    <property type="component" value="Unassembled WGS sequence"/>
</dbReference>
<dbReference type="PROSITE" id="PS51257">
    <property type="entry name" value="PROKAR_LIPOPROTEIN"/>
    <property type="match status" value="1"/>
</dbReference>
<organism evidence="1 2">
    <name type="scientific">Staphylococcus pseudintermedius</name>
    <dbReference type="NCBI Taxonomy" id="283734"/>
    <lineage>
        <taxon>Bacteria</taxon>
        <taxon>Bacillati</taxon>
        <taxon>Bacillota</taxon>
        <taxon>Bacilli</taxon>
        <taxon>Bacillales</taxon>
        <taxon>Staphylococcaceae</taxon>
        <taxon>Staphylococcus</taxon>
        <taxon>Staphylococcus intermedius group</taxon>
    </lineage>
</organism>
<proteinExistence type="predicted"/>
<gene>
    <name evidence="1" type="ORF">DD924_20770</name>
</gene>
<protein>
    <recommendedName>
        <fullName evidence="3">DUF5640 domain-containing protein</fullName>
    </recommendedName>
</protein>
<evidence type="ECO:0008006" key="3">
    <source>
        <dbReference type="Google" id="ProtNLM"/>
    </source>
</evidence>
<evidence type="ECO:0000313" key="1">
    <source>
        <dbReference type="EMBL" id="PWZ93080.1"/>
    </source>
</evidence>
<comment type="caution">
    <text evidence="1">The sequence shown here is derived from an EMBL/GenBank/DDBJ whole genome shotgun (WGS) entry which is preliminary data.</text>
</comment>
<dbReference type="EMBL" id="QEIV01002697">
    <property type="protein sequence ID" value="PWZ93080.1"/>
    <property type="molecule type" value="Genomic_DNA"/>
</dbReference>
<feature type="non-terminal residue" evidence="1">
    <location>
        <position position="95"/>
    </location>
</feature>
<sequence>MKKIVLSFSIILLSIILTGCVDKEIKELNGEWESYDGNKLKLIIKNDSMNIIEYDDYSTKEEAEKRPHKAKIVKEDGKLYGIDSEGDKAVYTMLV</sequence>
<dbReference type="AlphaFoldDB" id="A0A317Z3E8"/>
<name>A0A317Z3E8_STAPS</name>
<evidence type="ECO:0000313" key="2">
    <source>
        <dbReference type="Proteomes" id="UP000246351"/>
    </source>
</evidence>